<dbReference type="InterPro" id="IPR050344">
    <property type="entry name" value="Peptidase_M1_aminopeptidases"/>
</dbReference>
<keyword evidence="13" id="KW-0325">Glycoprotein</keyword>
<feature type="active site" description="Proton acceptor" evidence="14">
    <location>
        <position position="317"/>
    </location>
</feature>
<comment type="similarity">
    <text evidence="2 17">Belongs to the peptidase M1 family.</text>
</comment>
<evidence type="ECO:0000256" key="11">
    <source>
        <dbReference type="ARBA" id="ARBA00023049"/>
    </source>
</evidence>
<name>A0A914VUT9_9BILA</name>
<dbReference type="EC" id="3.4.11.-" evidence="17"/>
<accession>A0A914VUT9</accession>
<dbReference type="FunFam" id="2.60.40.1910:FF:000006">
    <property type="entry name" value="Aminopeptidase"/>
    <property type="match status" value="1"/>
</dbReference>
<dbReference type="SUPFAM" id="SSF55486">
    <property type="entry name" value="Metalloproteases ('zincins'), catalytic domain"/>
    <property type="match status" value="1"/>
</dbReference>
<dbReference type="GO" id="GO:0005615">
    <property type="term" value="C:extracellular space"/>
    <property type="evidence" value="ECO:0007669"/>
    <property type="project" value="TreeGrafter"/>
</dbReference>
<dbReference type="GO" id="GO:0005737">
    <property type="term" value="C:cytoplasm"/>
    <property type="evidence" value="ECO:0007669"/>
    <property type="project" value="TreeGrafter"/>
</dbReference>
<evidence type="ECO:0000256" key="9">
    <source>
        <dbReference type="ARBA" id="ARBA00022968"/>
    </source>
</evidence>
<organism evidence="21 22">
    <name type="scientific">Plectus sambesii</name>
    <dbReference type="NCBI Taxonomy" id="2011161"/>
    <lineage>
        <taxon>Eukaryota</taxon>
        <taxon>Metazoa</taxon>
        <taxon>Ecdysozoa</taxon>
        <taxon>Nematoda</taxon>
        <taxon>Chromadorea</taxon>
        <taxon>Plectida</taxon>
        <taxon>Plectina</taxon>
        <taxon>Plectoidea</taxon>
        <taxon>Plectidae</taxon>
        <taxon>Plectus</taxon>
    </lineage>
</organism>
<dbReference type="Gene3D" id="1.25.50.20">
    <property type="match status" value="1"/>
</dbReference>
<dbReference type="GO" id="GO:0043171">
    <property type="term" value="P:peptide catabolic process"/>
    <property type="evidence" value="ECO:0007669"/>
    <property type="project" value="TreeGrafter"/>
</dbReference>
<evidence type="ECO:0000256" key="15">
    <source>
        <dbReference type="PIRSR" id="PIRSR634016-3"/>
    </source>
</evidence>
<evidence type="ECO:0000256" key="3">
    <source>
        <dbReference type="ARBA" id="ARBA00022438"/>
    </source>
</evidence>
<evidence type="ECO:0000256" key="7">
    <source>
        <dbReference type="ARBA" id="ARBA00022801"/>
    </source>
</evidence>
<sequence>MRLPTNLIPYEYDLWIRPFVVPDKFVSFNTTWNFTTDGNVTIYFTCVTPTTQIVLHGDNIELIEHSLLLTNLATNKADLTITGHTYSDVTQMFTFTLSGTLQANTNYSLHIDYYGNITNDLKGFYWQTYQEYGVTKYMASTQFQPTDARRALPCFDEPAMKAVFVVHIIHSVGFTALANQKMNRTEHIGGGWNATHFDPTKKMSTYLLAFAVADFGYTEMTANTIRNTTIRVWSQKSQVNQTYFAACMAKTALEYYEQYYGYEFPLEKQDLLAVPQLSFGAMENWGLVIYRDYVLLYDESIYPYSAKQHVAVDVSHELAHQWFGDLVTMAWWDDIWLNEGFASLIEFKGSDLTSACKPDTFDMVDQFVTDVQGAMALDQYGTSHPIYVPVATAAEANQVFDDISYDKGGAVLNQLNHTLGLMPSNPNKTVFLDGLQQYLQLHAYGNAAHDDLWAALQAACNRNNVTGWVPGQVLNVSEYMNRWILQMGFPVVNVTRNAAAGQITLAQQRFLVGPDLGVRSPYNYQWYTPLWYFDPTTGNTILDWIVLDQQKTITNAAIFGPQQSWYLLNPQVYGMYRVNYDATNWNALQKQLQTNYTVIDVRARAQLLDDAFTLSRANMLPYTTALNLASYLPKEMHFVPLGVGMSQLQYIGKMFSQTADYEFYQNYMTNMLKNQSDPKNPINSLNCQFNVSTCVQDANKAFQNLLNTCGGNTSTTSDPSCNSIPPDQRAAVYCTGVANMGLVGLNFMVQKYSIETVGIEKQALLLGMSCVQSRWLNDKLMSLVAAGVIEHSAAGT</sequence>
<keyword evidence="7 17" id="KW-0378">Hydrolase</keyword>
<evidence type="ECO:0000256" key="10">
    <source>
        <dbReference type="ARBA" id="ARBA00022989"/>
    </source>
</evidence>
<evidence type="ECO:0000313" key="21">
    <source>
        <dbReference type="Proteomes" id="UP000887566"/>
    </source>
</evidence>
<comment type="subcellular location">
    <subcellularLocation>
        <location evidence="1">Membrane</location>
        <topology evidence="1">Single-pass type II membrane protein</topology>
    </subcellularLocation>
</comment>
<dbReference type="PANTHER" id="PTHR11533">
    <property type="entry name" value="PROTEASE M1 ZINC METALLOPROTEASE"/>
    <property type="match status" value="1"/>
</dbReference>
<evidence type="ECO:0000256" key="12">
    <source>
        <dbReference type="ARBA" id="ARBA00023136"/>
    </source>
</evidence>
<dbReference type="Gene3D" id="2.60.40.1910">
    <property type="match status" value="1"/>
</dbReference>
<dbReference type="InterPro" id="IPR001930">
    <property type="entry name" value="Peptidase_M1"/>
</dbReference>
<dbReference type="GO" id="GO:0070006">
    <property type="term" value="F:metalloaminopeptidase activity"/>
    <property type="evidence" value="ECO:0007669"/>
    <property type="project" value="TreeGrafter"/>
</dbReference>
<dbReference type="PRINTS" id="PR00756">
    <property type="entry name" value="ALADIPTASE"/>
</dbReference>
<dbReference type="CDD" id="cd09601">
    <property type="entry name" value="M1_APN-Q_like"/>
    <property type="match status" value="1"/>
</dbReference>
<evidence type="ECO:0000256" key="8">
    <source>
        <dbReference type="ARBA" id="ARBA00022833"/>
    </source>
</evidence>
<dbReference type="AlphaFoldDB" id="A0A914VUT9"/>
<dbReference type="WBParaSite" id="PSAMB.scaffold2445size23199.g17778.t1">
    <property type="protein sequence ID" value="PSAMB.scaffold2445size23199.g17778.t1"/>
    <property type="gene ID" value="PSAMB.scaffold2445size23199.g17778"/>
</dbReference>
<evidence type="ECO:0000256" key="1">
    <source>
        <dbReference type="ARBA" id="ARBA00004606"/>
    </source>
</evidence>
<feature type="binding site" evidence="15">
    <location>
        <position position="339"/>
    </location>
    <ligand>
        <name>Zn(2+)</name>
        <dbReference type="ChEBI" id="CHEBI:29105"/>
        <note>catalytic</note>
    </ligand>
</feature>
<evidence type="ECO:0000256" key="2">
    <source>
        <dbReference type="ARBA" id="ARBA00010136"/>
    </source>
</evidence>
<dbReference type="Proteomes" id="UP000887566">
    <property type="component" value="Unplaced"/>
</dbReference>
<dbReference type="SUPFAM" id="SSF63737">
    <property type="entry name" value="Leukotriene A4 hydrolase N-terminal domain"/>
    <property type="match status" value="1"/>
</dbReference>
<keyword evidence="3 17" id="KW-0031">Aminopeptidase</keyword>
<keyword evidence="8 15" id="KW-0862">Zinc</keyword>
<dbReference type="InterPro" id="IPR045357">
    <property type="entry name" value="Aminopeptidase_N-like_N"/>
</dbReference>
<feature type="domain" description="ERAP1-like C-terminal" evidence="19">
    <location>
        <begin position="565"/>
        <end position="785"/>
    </location>
</feature>
<keyword evidence="4 17" id="KW-0645">Protease</keyword>
<keyword evidence="6 15" id="KW-0479">Metal-binding</keyword>
<keyword evidence="9" id="KW-0735">Signal-anchor</keyword>
<dbReference type="GO" id="GO:0008270">
    <property type="term" value="F:zinc ion binding"/>
    <property type="evidence" value="ECO:0007669"/>
    <property type="project" value="UniProtKB-UniRule"/>
</dbReference>
<evidence type="ECO:0000259" key="20">
    <source>
        <dbReference type="Pfam" id="PF17900"/>
    </source>
</evidence>
<dbReference type="Pfam" id="PF17900">
    <property type="entry name" value="Peptidase_M1_N"/>
    <property type="match status" value="1"/>
</dbReference>
<dbReference type="InterPro" id="IPR034016">
    <property type="entry name" value="M1_APN-typ"/>
</dbReference>
<keyword evidence="5" id="KW-0812">Transmembrane</keyword>
<evidence type="ECO:0000256" key="14">
    <source>
        <dbReference type="PIRSR" id="PIRSR634016-1"/>
    </source>
</evidence>
<dbReference type="Pfam" id="PF01433">
    <property type="entry name" value="Peptidase_M1"/>
    <property type="match status" value="1"/>
</dbReference>
<evidence type="ECO:0000259" key="18">
    <source>
        <dbReference type="Pfam" id="PF01433"/>
    </source>
</evidence>
<evidence type="ECO:0000256" key="6">
    <source>
        <dbReference type="ARBA" id="ARBA00022723"/>
    </source>
</evidence>
<feature type="binding site" evidence="15">
    <location>
        <position position="320"/>
    </location>
    <ligand>
        <name>Zn(2+)</name>
        <dbReference type="ChEBI" id="CHEBI:29105"/>
        <note>catalytic</note>
    </ligand>
</feature>
<dbReference type="InterPro" id="IPR042097">
    <property type="entry name" value="Aminopeptidase_N-like_N_sf"/>
</dbReference>
<dbReference type="InterPro" id="IPR014782">
    <property type="entry name" value="Peptidase_M1_dom"/>
</dbReference>
<evidence type="ECO:0000256" key="5">
    <source>
        <dbReference type="ARBA" id="ARBA00022692"/>
    </source>
</evidence>
<dbReference type="Pfam" id="PF11838">
    <property type="entry name" value="ERAP1_C"/>
    <property type="match status" value="1"/>
</dbReference>
<dbReference type="Gene3D" id="2.60.40.1730">
    <property type="entry name" value="tricorn interacting facor f3 domain"/>
    <property type="match status" value="1"/>
</dbReference>
<feature type="domain" description="Peptidase M1 membrane alanine aminopeptidase" evidence="18">
    <location>
        <begin position="248"/>
        <end position="483"/>
    </location>
</feature>
<reference evidence="22" key="1">
    <citation type="submission" date="2022-11" db="UniProtKB">
        <authorList>
            <consortium name="WormBaseParasite"/>
        </authorList>
    </citation>
    <scope>IDENTIFICATION</scope>
</reference>
<evidence type="ECO:0000256" key="13">
    <source>
        <dbReference type="ARBA" id="ARBA00023180"/>
    </source>
</evidence>
<protein>
    <recommendedName>
        <fullName evidence="17">Aminopeptidase</fullName>
        <ecNumber evidence="17">3.4.11.-</ecNumber>
    </recommendedName>
</protein>
<keyword evidence="10" id="KW-1133">Transmembrane helix</keyword>
<evidence type="ECO:0000256" key="4">
    <source>
        <dbReference type="ARBA" id="ARBA00022670"/>
    </source>
</evidence>
<feature type="domain" description="Aminopeptidase N-like N-terminal" evidence="20">
    <location>
        <begin position="11"/>
        <end position="207"/>
    </location>
</feature>
<dbReference type="FunFam" id="2.60.40.1730:FF:000012">
    <property type="entry name" value="Aminopeptidase N"/>
    <property type="match status" value="1"/>
</dbReference>
<dbReference type="PANTHER" id="PTHR11533:SF301">
    <property type="entry name" value="AMINOPEPTIDASE"/>
    <property type="match status" value="1"/>
</dbReference>
<evidence type="ECO:0000259" key="19">
    <source>
        <dbReference type="Pfam" id="PF11838"/>
    </source>
</evidence>
<evidence type="ECO:0000256" key="17">
    <source>
        <dbReference type="RuleBase" id="RU364040"/>
    </source>
</evidence>
<proteinExistence type="inferred from homology"/>
<dbReference type="GO" id="GO:0016020">
    <property type="term" value="C:membrane"/>
    <property type="evidence" value="ECO:0007669"/>
    <property type="project" value="UniProtKB-SubCell"/>
</dbReference>
<keyword evidence="12" id="KW-0472">Membrane</keyword>
<dbReference type="GO" id="GO:0042277">
    <property type="term" value="F:peptide binding"/>
    <property type="evidence" value="ECO:0007669"/>
    <property type="project" value="TreeGrafter"/>
</dbReference>
<feature type="site" description="Transition state stabilizer" evidence="16">
    <location>
        <position position="405"/>
    </location>
</feature>
<keyword evidence="11 17" id="KW-0482">Metalloprotease</keyword>
<feature type="binding site" evidence="15">
    <location>
        <position position="316"/>
    </location>
    <ligand>
        <name>Zn(2+)</name>
        <dbReference type="ChEBI" id="CHEBI:29105"/>
        <note>catalytic</note>
    </ligand>
</feature>
<dbReference type="Gene3D" id="1.10.390.10">
    <property type="entry name" value="Neutral Protease Domain 2"/>
    <property type="match status" value="1"/>
</dbReference>
<dbReference type="FunFam" id="1.10.390.10:FF:000006">
    <property type="entry name" value="Puromycin-sensitive aminopeptidase"/>
    <property type="match status" value="1"/>
</dbReference>
<dbReference type="GO" id="GO:0006508">
    <property type="term" value="P:proteolysis"/>
    <property type="evidence" value="ECO:0007669"/>
    <property type="project" value="UniProtKB-KW"/>
</dbReference>
<evidence type="ECO:0000313" key="22">
    <source>
        <dbReference type="WBParaSite" id="PSAMB.scaffold2445size23199.g17778.t1"/>
    </source>
</evidence>
<comment type="cofactor">
    <cofactor evidence="15 17">
        <name>Zn(2+)</name>
        <dbReference type="ChEBI" id="CHEBI:29105"/>
    </cofactor>
    <text evidence="15 17">Binds 1 zinc ion per subunit.</text>
</comment>
<evidence type="ECO:0000256" key="16">
    <source>
        <dbReference type="PIRSR" id="PIRSR634016-4"/>
    </source>
</evidence>
<dbReference type="InterPro" id="IPR027268">
    <property type="entry name" value="Peptidase_M4/M1_CTD_sf"/>
</dbReference>
<dbReference type="InterPro" id="IPR024571">
    <property type="entry name" value="ERAP1-like_C_dom"/>
</dbReference>
<keyword evidence="21" id="KW-1185">Reference proteome</keyword>